<dbReference type="GeneID" id="23569634"/>
<keyword evidence="2" id="KW-1185">Reference proteome</keyword>
<protein>
    <submittedName>
        <fullName evidence="1">Uncharacterized protein</fullName>
    </submittedName>
</protein>
<reference evidence="1 2" key="1">
    <citation type="journal article" date="2003" name="Nature">
        <title>The genome sequence of the filamentous fungus Neurospora crassa.</title>
        <authorList>
            <person name="Galagan J.E."/>
            <person name="Calvo S.E."/>
            <person name="Borkovich K.A."/>
            <person name="Selker E.U."/>
            <person name="Read N.D."/>
            <person name="Jaffe D."/>
            <person name="FitzHugh W."/>
            <person name="Ma L.J."/>
            <person name="Smirnov S."/>
            <person name="Purcell S."/>
            <person name="Rehman B."/>
            <person name="Elkins T."/>
            <person name="Engels R."/>
            <person name="Wang S."/>
            <person name="Nielsen C.B."/>
            <person name="Butler J."/>
            <person name="Endrizzi M."/>
            <person name="Qui D."/>
            <person name="Ianakiev P."/>
            <person name="Bell-Pedersen D."/>
            <person name="Nelson M.A."/>
            <person name="Werner-Washburne M."/>
            <person name="Selitrennikoff C.P."/>
            <person name="Kinsey J.A."/>
            <person name="Braun E.L."/>
            <person name="Zelter A."/>
            <person name="Schulte U."/>
            <person name="Kothe G.O."/>
            <person name="Jedd G."/>
            <person name="Mewes W."/>
            <person name="Staben C."/>
            <person name="Marcotte E."/>
            <person name="Greenberg D."/>
            <person name="Roy A."/>
            <person name="Foley K."/>
            <person name="Naylor J."/>
            <person name="Stange-Thomann N."/>
            <person name="Barrett R."/>
            <person name="Gnerre S."/>
            <person name="Kamal M."/>
            <person name="Kamvysselis M."/>
            <person name="Mauceli E."/>
            <person name="Bielke C."/>
            <person name="Rudd S."/>
            <person name="Frishman D."/>
            <person name="Krystofova S."/>
            <person name="Rasmussen C."/>
            <person name="Metzenberg R.L."/>
            <person name="Perkins D.D."/>
            <person name="Kroken S."/>
            <person name="Cogoni C."/>
            <person name="Macino G."/>
            <person name="Catcheside D."/>
            <person name="Li W."/>
            <person name="Pratt R.J."/>
            <person name="Osmani S.A."/>
            <person name="DeSouza C.P."/>
            <person name="Glass L."/>
            <person name="Orbach M.J."/>
            <person name="Berglund J.A."/>
            <person name="Voelker R."/>
            <person name="Yarden O."/>
            <person name="Plamann M."/>
            <person name="Seiler S."/>
            <person name="Dunlap J."/>
            <person name="Radford A."/>
            <person name="Aramayo R."/>
            <person name="Natvig D.O."/>
            <person name="Alex L.A."/>
            <person name="Mannhaupt G."/>
            <person name="Ebbole D.J."/>
            <person name="Freitag M."/>
            <person name="Paulsen I."/>
            <person name="Sachs M.S."/>
            <person name="Lander E.S."/>
            <person name="Nusbaum C."/>
            <person name="Birren B."/>
        </authorList>
    </citation>
    <scope>NUCLEOTIDE SEQUENCE [LARGE SCALE GENOMIC DNA]</scope>
    <source>
        <strain evidence="2">ATCC 24698 / 74-OR23-1A / CBS 708.71 / DSM 1257 / FGSC 987</strain>
    </source>
</reference>
<evidence type="ECO:0000313" key="2">
    <source>
        <dbReference type="Proteomes" id="UP000001805"/>
    </source>
</evidence>
<dbReference type="KEGG" id="ncr:NCU16750"/>
<organism evidence="1 2">
    <name type="scientific">Neurospora crassa (strain ATCC 24698 / 74-OR23-1A / CBS 708.71 / DSM 1257 / FGSC 987)</name>
    <dbReference type="NCBI Taxonomy" id="367110"/>
    <lineage>
        <taxon>Eukaryota</taxon>
        <taxon>Fungi</taxon>
        <taxon>Dikarya</taxon>
        <taxon>Ascomycota</taxon>
        <taxon>Pezizomycotina</taxon>
        <taxon>Sordariomycetes</taxon>
        <taxon>Sordariomycetidae</taxon>
        <taxon>Sordariales</taxon>
        <taxon>Sordariaceae</taxon>
        <taxon>Neurospora</taxon>
    </lineage>
</organism>
<dbReference type="EMBL" id="CM002239">
    <property type="protein sequence ID" value="ESA42785.1"/>
    <property type="molecule type" value="Genomic_DNA"/>
</dbReference>
<gene>
    <name evidence="1" type="ORF">NCU16750</name>
</gene>
<dbReference type="AlphaFoldDB" id="V5IN27"/>
<accession>V5IN27</accession>
<dbReference type="InParanoid" id="V5IN27"/>
<dbReference type="Proteomes" id="UP000001805">
    <property type="component" value="Chromosome 4, Linkage Group IV"/>
</dbReference>
<sequence>MGGLSPWLPGRGVMGILQRTIKSVLAPWNSKICPPFPFAGLDKLHLSGLEASFIRSLSFFVEGNKGGVFIDASVMHKLELHGVHPGIVCSEQFPPTSQDGCLIPSLKKYMALNPPPRAVVRNEMGSSSAGLIGDAHDAGYG</sequence>
<dbReference type="VEuPathDB" id="FungiDB:NCU16750"/>
<dbReference type="RefSeq" id="XP_011394367.1">
    <property type="nucleotide sequence ID" value="XM_011396065.1"/>
</dbReference>
<evidence type="ECO:0000313" key="1">
    <source>
        <dbReference type="EMBL" id="ESA42785.1"/>
    </source>
</evidence>
<name>V5IN27_NEUCR</name>
<proteinExistence type="predicted"/>